<feature type="domain" description="Tf2-1-like SH3-like" evidence="1">
    <location>
        <begin position="78"/>
        <end position="141"/>
    </location>
</feature>
<reference evidence="2" key="2">
    <citation type="submission" date="2022-01" db="EMBL/GenBank/DDBJ databases">
        <authorList>
            <person name="Yamashiro T."/>
            <person name="Shiraishi A."/>
            <person name="Satake H."/>
            <person name="Nakayama K."/>
        </authorList>
    </citation>
    <scope>NUCLEOTIDE SEQUENCE</scope>
</reference>
<accession>A0ABQ5J6T0</accession>
<dbReference type="PANTHER" id="PTHR46148">
    <property type="entry name" value="CHROMO DOMAIN-CONTAINING PROTEIN"/>
    <property type="match status" value="1"/>
</dbReference>
<dbReference type="InterPro" id="IPR012337">
    <property type="entry name" value="RNaseH-like_sf"/>
</dbReference>
<comment type="caution">
    <text evidence="2">The sequence shown here is derived from an EMBL/GenBank/DDBJ whole genome shotgun (WGS) entry which is preliminary data.</text>
</comment>
<dbReference type="Proteomes" id="UP001151760">
    <property type="component" value="Unassembled WGS sequence"/>
</dbReference>
<organism evidence="2 3">
    <name type="scientific">Tanacetum coccineum</name>
    <dbReference type="NCBI Taxonomy" id="301880"/>
    <lineage>
        <taxon>Eukaryota</taxon>
        <taxon>Viridiplantae</taxon>
        <taxon>Streptophyta</taxon>
        <taxon>Embryophyta</taxon>
        <taxon>Tracheophyta</taxon>
        <taxon>Spermatophyta</taxon>
        <taxon>Magnoliopsida</taxon>
        <taxon>eudicotyledons</taxon>
        <taxon>Gunneridae</taxon>
        <taxon>Pentapetalae</taxon>
        <taxon>asterids</taxon>
        <taxon>campanulids</taxon>
        <taxon>Asterales</taxon>
        <taxon>Asteraceae</taxon>
        <taxon>Asteroideae</taxon>
        <taxon>Anthemideae</taxon>
        <taxon>Anthemidinae</taxon>
        <taxon>Tanacetum</taxon>
    </lineage>
</organism>
<dbReference type="Gene3D" id="3.30.420.10">
    <property type="entry name" value="Ribonuclease H-like superfamily/Ribonuclease H"/>
    <property type="match status" value="1"/>
</dbReference>
<dbReference type="EMBL" id="BQNB010021601">
    <property type="protein sequence ID" value="GJU08104.1"/>
    <property type="molecule type" value="Genomic_DNA"/>
</dbReference>
<dbReference type="Pfam" id="PF24626">
    <property type="entry name" value="SH3_Tf2-1"/>
    <property type="match status" value="1"/>
</dbReference>
<gene>
    <name evidence="2" type="ORF">Tco_1124534</name>
</gene>
<reference evidence="2" key="1">
    <citation type="journal article" date="2022" name="Int. J. Mol. Sci.">
        <title>Draft Genome of Tanacetum Coccineum: Genomic Comparison of Closely Related Tanacetum-Family Plants.</title>
        <authorList>
            <person name="Yamashiro T."/>
            <person name="Shiraishi A."/>
            <person name="Nakayama K."/>
            <person name="Satake H."/>
        </authorList>
    </citation>
    <scope>NUCLEOTIDE SEQUENCE</scope>
</reference>
<dbReference type="PANTHER" id="PTHR46148:SF52">
    <property type="entry name" value="OS04G0603800 PROTEIN"/>
    <property type="match status" value="1"/>
</dbReference>
<evidence type="ECO:0000313" key="2">
    <source>
        <dbReference type="EMBL" id="GJU08104.1"/>
    </source>
</evidence>
<dbReference type="InterPro" id="IPR056924">
    <property type="entry name" value="SH3_Tf2-1"/>
</dbReference>
<evidence type="ECO:0000313" key="3">
    <source>
        <dbReference type="Proteomes" id="UP001151760"/>
    </source>
</evidence>
<sequence length="180" mass="21056">MSSPYHPQTDGQSEVVNKCLECYLRCMTGERPREWVQWLPLAEEQDIEMIKFLIIREQDMMKKYADLKRSEREFDVGMWVYLKLQPYRQVTIRKSVQNKLSAKYYGPFLIVAKVGVVVYKLELPEDSQIHLVFHVSQLKLCKGTNLKMGILPHCGEDGLLAVEPEAILDRRMAKLKQFMC</sequence>
<protein>
    <submittedName>
        <fullName evidence="2">Retrotransposable element Tf2</fullName>
    </submittedName>
</protein>
<evidence type="ECO:0000259" key="1">
    <source>
        <dbReference type="Pfam" id="PF24626"/>
    </source>
</evidence>
<dbReference type="SUPFAM" id="SSF53098">
    <property type="entry name" value="Ribonuclease H-like"/>
    <property type="match status" value="1"/>
</dbReference>
<proteinExistence type="predicted"/>
<name>A0ABQ5J6T0_9ASTR</name>
<dbReference type="InterPro" id="IPR036397">
    <property type="entry name" value="RNaseH_sf"/>
</dbReference>
<keyword evidence="3" id="KW-1185">Reference proteome</keyword>